<organism evidence="2 3">
    <name type="scientific">Streptomyces spiralis</name>
    <dbReference type="NCBI Taxonomy" id="66376"/>
    <lineage>
        <taxon>Bacteria</taxon>
        <taxon>Bacillati</taxon>
        <taxon>Actinomycetota</taxon>
        <taxon>Actinomycetes</taxon>
        <taxon>Kitasatosporales</taxon>
        <taxon>Streptomycetaceae</taxon>
        <taxon>Streptomyces</taxon>
    </lineage>
</organism>
<sequence>MTNARTARPRPLGKLSVTSDRAVIEKQSVCTAAGKESEREGGQEVTVTVLAIFLLIIGMLLVLIGALLILIGTFLIAVGATLILMGMAVIAVGAFLLIRRLLDHDRARSHSW</sequence>
<reference evidence="2" key="1">
    <citation type="journal article" date="2014" name="Int. J. Syst. Evol. Microbiol.">
        <title>Complete genome sequence of Corynebacterium casei LMG S-19264T (=DSM 44701T), isolated from a smear-ripened cheese.</title>
        <authorList>
            <consortium name="US DOE Joint Genome Institute (JGI-PGF)"/>
            <person name="Walter F."/>
            <person name="Albersmeier A."/>
            <person name="Kalinowski J."/>
            <person name="Ruckert C."/>
        </authorList>
    </citation>
    <scope>NUCLEOTIDE SEQUENCE</scope>
    <source>
        <strain evidence="2">JCM 3302</strain>
    </source>
</reference>
<protein>
    <submittedName>
        <fullName evidence="2">Uncharacterized protein</fullName>
    </submittedName>
</protein>
<dbReference type="EMBL" id="BNBC01000012">
    <property type="protein sequence ID" value="GHE73946.1"/>
    <property type="molecule type" value="Genomic_DNA"/>
</dbReference>
<keyword evidence="1" id="KW-1133">Transmembrane helix</keyword>
<dbReference type="AlphaFoldDB" id="A0A918ZWF3"/>
<feature type="transmembrane region" description="Helical" evidence="1">
    <location>
        <begin position="45"/>
        <end position="68"/>
    </location>
</feature>
<evidence type="ECO:0000313" key="2">
    <source>
        <dbReference type="EMBL" id="GHE73946.1"/>
    </source>
</evidence>
<evidence type="ECO:0000256" key="1">
    <source>
        <dbReference type="SAM" id="Phobius"/>
    </source>
</evidence>
<gene>
    <name evidence="2" type="ORF">GCM10014715_30460</name>
</gene>
<feature type="transmembrane region" description="Helical" evidence="1">
    <location>
        <begin position="74"/>
        <end position="98"/>
    </location>
</feature>
<reference evidence="2" key="2">
    <citation type="submission" date="2020-09" db="EMBL/GenBank/DDBJ databases">
        <authorList>
            <person name="Sun Q."/>
            <person name="Ohkuma M."/>
        </authorList>
    </citation>
    <scope>NUCLEOTIDE SEQUENCE</scope>
    <source>
        <strain evidence="2">JCM 3302</strain>
    </source>
</reference>
<keyword evidence="1" id="KW-0812">Transmembrane</keyword>
<keyword evidence="3" id="KW-1185">Reference proteome</keyword>
<keyword evidence="1" id="KW-0472">Membrane</keyword>
<dbReference type="Proteomes" id="UP000641386">
    <property type="component" value="Unassembled WGS sequence"/>
</dbReference>
<evidence type="ECO:0000313" key="3">
    <source>
        <dbReference type="Proteomes" id="UP000641386"/>
    </source>
</evidence>
<proteinExistence type="predicted"/>
<accession>A0A918ZWF3</accession>
<comment type="caution">
    <text evidence="2">The sequence shown here is derived from an EMBL/GenBank/DDBJ whole genome shotgun (WGS) entry which is preliminary data.</text>
</comment>
<name>A0A918ZWF3_9ACTN</name>